<dbReference type="GO" id="GO:0010506">
    <property type="term" value="P:regulation of autophagy"/>
    <property type="evidence" value="ECO:0007669"/>
    <property type="project" value="InterPro"/>
</dbReference>
<dbReference type="GO" id="GO:0005737">
    <property type="term" value="C:cytoplasm"/>
    <property type="evidence" value="ECO:0007669"/>
    <property type="project" value="TreeGrafter"/>
</dbReference>
<evidence type="ECO:0000256" key="1">
    <source>
        <dbReference type="ARBA" id="ARBA00022741"/>
    </source>
</evidence>
<comment type="caution">
    <text evidence="6">The sequence shown here is derived from an EMBL/GenBank/DDBJ whole genome shotgun (WGS) entry which is preliminary data.</text>
</comment>
<dbReference type="EMBL" id="SNRW01008243">
    <property type="protein sequence ID" value="KAA6379841.1"/>
    <property type="molecule type" value="Genomic_DNA"/>
</dbReference>
<keyword evidence="6" id="KW-0808">Transferase</keyword>
<protein>
    <submittedName>
        <fullName evidence="6">Putative NEK protein kinase</fullName>
    </submittedName>
</protein>
<dbReference type="GO" id="GO:0005524">
    <property type="term" value="F:ATP binding"/>
    <property type="evidence" value="ECO:0007669"/>
    <property type="project" value="UniProtKB-UniRule"/>
</dbReference>
<dbReference type="Gene3D" id="1.10.510.10">
    <property type="entry name" value="Transferase(Phosphotransferase) domain 1"/>
    <property type="match status" value="1"/>
</dbReference>
<dbReference type="GO" id="GO:0004674">
    <property type="term" value="F:protein serine/threonine kinase activity"/>
    <property type="evidence" value="ECO:0007669"/>
    <property type="project" value="InterPro"/>
</dbReference>
<evidence type="ECO:0000256" key="4">
    <source>
        <dbReference type="SAM" id="Phobius"/>
    </source>
</evidence>
<dbReference type="Proteomes" id="UP000324800">
    <property type="component" value="Unassembled WGS sequence"/>
</dbReference>
<keyword evidence="2 3" id="KW-0067">ATP-binding</keyword>
<organism evidence="6 7">
    <name type="scientific">Streblomastix strix</name>
    <dbReference type="NCBI Taxonomy" id="222440"/>
    <lineage>
        <taxon>Eukaryota</taxon>
        <taxon>Metamonada</taxon>
        <taxon>Preaxostyla</taxon>
        <taxon>Oxymonadida</taxon>
        <taxon>Streblomastigidae</taxon>
        <taxon>Streblomastix</taxon>
    </lineage>
</organism>
<dbReference type="InterPro" id="IPR011009">
    <property type="entry name" value="Kinase-like_dom_sf"/>
</dbReference>
<dbReference type="InterPro" id="IPR000719">
    <property type="entry name" value="Prot_kinase_dom"/>
</dbReference>
<name>A0A5J4VBL5_9EUKA</name>
<dbReference type="SMART" id="SM00220">
    <property type="entry name" value="S_TKc"/>
    <property type="match status" value="1"/>
</dbReference>
<keyword evidence="4" id="KW-0812">Transmembrane</keyword>
<dbReference type="InterPro" id="IPR045269">
    <property type="entry name" value="Atg1-like"/>
</dbReference>
<dbReference type="SUPFAM" id="SSF56112">
    <property type="entry name" value="Protein kinase-like (PK-like)"/>
    <property type="match status" value="1"/>
</dbReference>
<accession>A0A5J4VBL5</accession>
<feature type="domain" description="Protein kinase" evidence="5">
    <location>
        <begin position="241"/>
        <end position="523"/>
    </location>
</feature>
<dbReference type="InterPro" id="IPR008271">
    <property type="entry name" value="Ser/Thr_kinase_AS"/>
</dbReference>
<reference evidence="6 7" key="1">
    <citation type="submission" date="2019-03" db="EMBL/GenBank/DDBJ databases">
        <title>Single cell metagenomics reveals metabolic interactions within the superorganism composed of flagellate Streblomastix strix and complex community of Bacteroidetes bacteria on its surface.</title>
        <authorList>
            <person name="Treitli S.C."/>
            <person name="Kolisko M."/>
            <person name="Husnik F."/>
            <person name="Keeling P."/>
            <person name="Hampl V."/>
        </authorList>
    </citation>
    <scope>NUCLEOTIDE SEQUENCE [LARGE SCALE GENOMIC DNA]</scope>
    <source>
        <strain evidence="6">ST1C</strain>
    </source>
</reference>
<sequence>MRQVVEFCQYGTQGEYVKGNYSDTYSDESDLIGIPMNLNIFNSSSPQTIEQQQQPLELLWNDLGILKSASVIVNVSNPNGKLIFNLEGQRMIPGQLSVKIEKNRRNYENEIIYPPEDGPSIPIQIDGEIESEQKATFEMNDYKWLNYKQKIYGVLISNDRNIFTGKDGLTIEDDENAAVPLEVIIKEEDVDDEPEEEEEEQEEQEKKGKGLTVGIIVGIVVGALVIVAVIIIIIIVAIVISKKIKKIGKGAFGTVFQMKEIKSQRIVAIKEVDYDTDEEKQRFHKEVSVMRDVYHILQQASSSSSQLPFIHVVEPLGYFLNEDEDKAYLVLEYCENGDLRKYIYNMKNLGTEITNTKAFQLIGQIAVALNQLHMNGIIHGDIKPENILLTQYFQVKLSDFGLTRKLQEGRGYTTNRGGTTYYLAPELLHGQSAHGKRMKTIAADIWSFGIMLFELLAQKHPFFDSNDINLSPLEIYNRIIDEEPTDLPDHYSNNLKKLIRQMLIKDAARRITAEAILEDHDVVFSQTKN</sequence>
<evidence type="ECO:0000313" key="7">
    <source>
        <dbReference type="Proteomes" id="UP000324800"/>
    </source>
</evidence>
<dbReference type="OrthoDB" id="242910at2759"/>
<evidence type="ECO:0000313" key="6">
    <source>
        <dbReference type="EMBL" id="KAA6379841.1"/>
    </source>
</evidence>
<keyword evidence="6" id="KW-0418">Kinase</keyword>
<feature type="transmembrane region" description="Helical" evidence="4">
    <location>
        <begin position="211"/>
        <end position="240"/>
    </location>
</feature>
<keyword evidence="4" id="KW-0472">Membrane</keyword>
<evidence type="ECO:0000256" key="3">
    <source>
        <dbReference type="PROSITE-ProRule" id="PRU10141"/>
    </source>
</evidence>
<dbReference type="PANTHER" id="PTHR24348">
    <property type="entry name" value="SERINE/THREONINE-PROTEIN KINASE UNC-51-RELATED"/>
    <property type="match status" value="1"/>
</dbReference>
<keyword evidence="1 3" id="KW-0547">Nucleotide-binding</keyword>
<dbReference type="Pfam" id="PF00069">
    <property type="entry name" value="Pkinase"/>
    <property type="match status" value="1"/>
</dbReference>
<dbReference type="PANTHER" id="PTHR24348:SF68">
    <property type="entry name" value="SERINE_THREONINE-PROTEIN KINASE ATG1C"/>
    <property type="match status" value="1"/>
</dbReference>
<dbReference type="PROSITE" id="PS00108">
    <property type="entry name" value="PROTEIN_KINASE_ST"/>
    <property type="match status" value="1"/>
</dbReference>
<dbReference type="PROSITE" id="PS00107">
    <property type="entry name" value="PROTEIN_KINASE_ATP"/>
    <property type="match status" value="1"/>
</dbReference>
<proteinExistence type="predicted"/>
<feature type="binding site" evidence="3">
    <location>
        <position position="270"/>
    </location>
    <ligand>
        <name>ATP</name>
        <dbReference type="ChEBI" id="CHEBI:30616"/>
    </ligand>
</feature>
<keyword evidence="4" id="KW-1133">Transmembrane helix</keyword>
<evidence type="ECO:0000259" key="5">
    <source>
        <dbReference type="PROSITE" id="PS50011"/>
    </source>
</evidence>
<dbReference type="PROSITE" id="PS50011">
    <property type="entry name" value="PROTEIN_KINASE_DOM"/>
    <property type="match status" value="1"/>
</dbReference>
<dbReference type="InterPro" id="IPR017441">
    <property type="entry name" value="Protein_kinase_ATP_BS"/>
</dbReference>
<dbReference type="AlphaFoldDB" id="A0A5J4VBL5"/>
<gene>
    <name evidence="6" type="ORF">EZS28_024633</name>
</gene>
<evidence type="ECO:0000256" key="2">
    <source>
        <dbReference type="ARBA" id="ARBA00022840"/>
    </source>
</evidence>